<feature type="transmembrane region" description="Helical" evidence="1">
    <location>
        <begin position="282"/>
        <end position="302"/>
    </location>
</feature>
<name>A0A0S3PXD6_9BRAD</name>
<keyword evidence="1" id="KW-0472">Membrane</keyword>
<dbReference type="RefSeq" id="WP_096356916.1">
    <property type="nucleotide sequence ID" value="NZ_AP014946.1"/>
</dbReference>
<protein>
    <recommendedName>
        <fullName evidence="4">DUF3754 domain-containing protein</fullName>
    </recommendedName>
</protein>
<dbReference type="Proteomes" id="UP000236884">
    <property type="component" value="Chromosome"/>
</dbReference>
<feature type="transmembrane region" description="Helical" evidence="1">
    <location>
        <begin position="259"/>
        <end position="276"/>
    </location>
</feature>
<accession>A0A0S3PXD6</accession>
<evidence type="ECO:0008006" key="4">
    <source>
        <dbReference type="Google" id="ProtNLM"/>
    </source>
</evidence>
<reference evidence="2 3" key="1">
    <citation type="submission" date="2015-08" db="EMBL/GenBank/DDBJ databases">
        <title>Investigation of the bacterial diversity of lava forest soil.</title>
        <authorList>
            <person name="Lee J.S."/>
        </authorList>
    </citation>
    <scope>NUCLEOTIDE SEQUENCE [LARGE SCALE GENOMIC DNA]</scope>
    <source>
        <strain evidence="2 3">GJW-30</strain>
    </source>
</reference>
<dbReference type="PANTHER" id="PTHR33645">
    <property type="entry name" value="AMINOPEPTIDASE (DUF3754)"/>
    <property type="match status" value="1"/>
</dbReference>
<dbReference type="PANTHER" id="PTHR33645:SF11">
    <property type="entry name" value="AMINOPEPTIDASE (DUF3754)"/>
    <property type="match status" value="1"/>
</dbReference>
<gene>
    <name evidence="2" type="ORF">GJW-30_1_03128</name>
</gene>
<evidence type="ECO:0000313" key="3">
    <source>
        <dbReference type="Proteomes" id="UP000236884"/>
    </source>
</evidence>
<dbReference type="EMBL" id="AP014946">
    <property type="protein sequence ID" value="BAT60582.1"/>
    <property type="molecule type" value="Genomic_DNA"/>
</dbReference>
<keyword evidence="1" id="KW-1133">Transmembrane helix</keyword>
<evidence type="ECO:0000313" key="2">
    <source>
        <dbReference type="EMBL" id="BAT60582.1"/>
    </source>
</evidence>
<organism evidence="2 3">
    <name type="scientific">Variibacter gotjawalensis</name>
    <dbReference type="NCBI Taxonomy" id="1333996"/>
    <lineage>
        <taxon>Bacteria</taxon>
        <taxon>Pseudomonadati</taxon>
        <taxon>Pseudomonadota</taxon>
        <taxon>Alphaproteobacteria</taxon>
        <taxon>Hyphomicrobiales</taxon>
        <taxon>Nitrobacteraceae</taxon>
        <taxon>Variibacter</taxon>
    </lineage>
</organism>
<dbReference type="AlphaFoldDB" id="A0A0S3PXD6"/>
<dbReference type="Pfam" id="PF12576">
    <property type="entry name" value="DUF3754"/>
    <property type="match status" value="1"/>
</dbReference>
<evidence type="ECO:0000256" key="1">
    <source>
        <dbReference type="SAM" id="Phobius"/>
    </source>
</evidence>
<proteinExistence type="predicted"/>
<keyword evidence="3" id="KW-1185">Reference proteome</keyword>
<keyword evidence="1" id="KW-0812">Transmembrane</keyword>
<dbReference type="OrthoDB" id="445083at2"/>
<sequence>MTDAVEQASWEAITDTRDHFLPIRKSELLDALLDDKELVPAADKTAVMQLNRLLGAIFHFEYFARLDAVRDAYYAVDPEYIGETQMAPDVFERNYRQFTDAFISLLTGANFVQISQEEIGKSYHTQSAVKFEVDTPVEDFYEFRFFRRGQRLETLERRSWYGLRKREVDIDVYDNVVLLAAIKPYGSLDSDKQRERLERLNMVPGSVIIKCFRNIASADINILLPNARITMTWLDRIILGVPALVGGVPIVLKLVSSLTVLFVVIGFYLGLIASVGDEDVKTALAALGALVGLGGFFIRQWVRYERQSLRYLKQITENFFFRSINHNAGFFDYILGAAEDQDHKEALVTYLVARCHPGIRADDLKVEIENWVKERFPVVVKFEVADALSKLQRLGLARVDQGRITCVHLNDAASRLATVWHRFFPAGAPAAIDGV</sequence>
<dbReference type="InterPro" id="IPR022227">
    <property type="entry name" value="DUF3754"/>
</dbReference>
<dbReference type="KEGG" id="vgo:GJW-30_1_03128"/>